<reference evidence="1 2" key="1">
    <citation type="submission" date="2019-05" db="EMBL/GenBank/DDBJ databases">
        <title>Mikania micrantha, genome provides insights into the molecular mechanism of rapid growth.</title>
        <authorList>
            <person name="Liu B."/>
        </authorList>
    </citation>
    <scope>NUCLEOTIDE SEQUENCE [LARGE SCALE GENOMIC DNA]</scope>
    <source>
        <strain evidence="1">NLD-2019</strain>
        <tissue evidence="1">Leaf</tissue>
    </source>
</reference>
<gene>
    <name evidence="1" type="ORF">E3N88_18338</name>
</gene>
<evidence type="ECO:0000313" key="2">
    <source>
        <dbReference type="Proteomes" id="UP000326396"/>
    </source>
</evidence>
<proteinExistence type="predicted"/>
<name>A0A5N6NUD1_9ASTR</name>
<organism evidence="1 2">
    <name type="scientific">Mikania micrantha</name>
    <name type="common">bitter vine</name>
    <dbReference type="NCBI Taxonomy" id="192012"/>
    <lineage>
        <taxon>Eukaryota</taxon>
        <taxon>Viridiplantae</taxon>
        <taxon>Streptophyta</taxon>
        <taxon>Embryophyta</taxon>
        <taxon>Tracheophyta</taxon>
        <taxon>Spermatophyta</taxon>
        <taxon>Magnoliopsida</taxon>
        <taxon>eudicotyledons</taxon>
        <taxon>Gunneridae</taxon>
        <taxon>Pentapetalae</taxon>
        <taxon>asterids</taxon>
        <taxon>campanulids</taxon>
        <taxon>Asterales</taxon>
        <taxon>Asteraceae</taxon>
        <taxon>Asteroideae</taxon>
        <taxon>Heliantheae alliance</taxon>
        <taxon>Eupatorieae</taxon>
        <taxon>Mikania</taxon>
    </lineage>
</organism>
<dbReference type="Proteomes" id="UP000326396">
    <property type="component" value="Linkage Group LG17"/>
</dbReference>
<protein>
    <submittedName>
        <fullName evidence="1">Uncharacterized protein</fullName>
    </submittedName>
</protein>
<evidence type="ECO:0000313" key="1">
    <source>
        <dbReference type="EMBL" id="KAD5318392.1"/>
    </source>
</evidence>
<comment type="caution">
    <text evidence="1">The sequence shown here is derived from an EMBL/GenBank/DDBJ whole genome shotgun (WGS) entry which is preliminary data.</text>
</comment>
<accession>A0A5N6NUD1</accession>
<keyword evidence="2" id="KW-1185">Reference proteome</keyword>
<dbReference type="AlphaFoldDB" id="A0A5N6NUD1"/>
<sequence length="89" mass="10308">MADGTRLRGIDDNLKALQDSHKHLQDSQHQISLDHKELRADINLIATSLEDQKKTMNKLLVQVGRLSEIYTLEWWIYSRLSLNGKSNHL</sequence>
<dbReference type="EMBL" id="SZYD01000009">
    <property type="protein sequence ID" value="KAD5318392.1"/>
    <property type="molecule type" value="Genomic_DNA"/>
</dbReference>